<organism evidence="1 2">
    <name type="scientific">Durusdinium trenchii</name>
    <dbReference type="NCBI Taxonomy" id="1381693"/>
    <lineage>
        <taxon>Eukaryota</taxon>
        <taxon>Sar</taxon>
        <taxon>Alveolata</taxon>
        <taxon>Dinophyceae</taxon>
        <taxon>Suessiales</taxon>
        <taxon>Symbiodiniaceae</taxon>
        <taxon>Durusdinium</taxon>
    </lineage>
</organism>
<keyword evidence="2" id="KW-1185">Reference proteome</keyword>
<evidence type="ECO:0000313" key="2">
    <source>
        <dbReference type="Proteomes" id="UP001642484"/>
    </source>
</evidence>
<name>A0ABP0IED3_9DINO</name>
<proteinExistence type="predicted"/>
<dbReference type="Proteomes" id="UP001642484">
    <property type="component" value="Unassembled WGS sequence"/>
</dbReference>
<sequence length="75" mass="8394">MLQQLCPEQTEVSSINCPQELAASLELPGNNSAVIVWIAKDGLELEWRWLSASEVAFDNVTDHNQDRHVSSCLQQ</sequence>
<protein>
    <submittedName>
        <fullName evidence="1">Uncharacterized protein</fullName>
    </submittedName>
</protein>
<comment type="caution">
    <text evidence="1">The sequence shown here is derived from an EMBL/GenBank/DDBJ whole genome shotgun (WGS) entry which is preliminary data.</text>
</comment>
<accession>A0ABP0IED3</accession>
<reference evidence="1 2" key="1">
    <citation type="submission" date="2024-02" db="EMBL/GenBank/DDBJ databases">
        <authorList>
            <person name="Chen Y."/>
            <person name="Shah S."/>
            <person name="Dougan E. K."/>
            <person name="Thang M."/>
            <person name="Chan C."/>
        </authorList>
    </citation>
    <scope>NUCLEOTIDE SEQUENCE [LARGE SCALE GENOMIC DNA]</scope>
</reference>
<dbReference type="EMBL" id="CAXAMN010002447">
    <property type="protein sequence ID" value="CAK8999639.1"/>
    <property type="molecule type" value="Genomic_DNA"/>
</dbReference>
<gene>
    <name evidence="1" type="ORF">CCMP2556_LOCUS5730</name>
</gene>
<evidence type="ECO:0000313" key="1">
    <source>
        <dbReference type="EMBL" id="CAK8999639.1"/>
    </source>
</evidence>